<evidence type="ECO:0000313" key="4">
    <source>
        <dbReference type="EMBL" id="GAF99237.1"/>
    </source>
</evidence>
<dbReference type="AlphaFoldDB" id="X0UFQ4"/>
<dbReference type="InterPro" id="IPR000277">
    <property type="entry name" value="Cys/Met-Metab_PyrdxlP-dep_enz"/>
</dbReference>
<dbReference type="GO" id="GO:0005737">
    <property type="term" value="C:cytoplasm"/>
    <property type="evidence" value="ECO:0007669"/>
    <property type="project" value="TreeGrafter"/>
</dbReference>
<evidence type="ECO:0000256" key="3">
    <source>
        <dbReference type="ARBA" id="ARBA00022898"/>
    </source>
</evidence>
<comment type="caution">
    <text evidence="4">The sequence shown here is derived from an EMBL/GenBank/DDBJ whole genome shotgun (WGS) entry which is preliminary data.</text>
</comment>
<feature type="non-terminal residue" evidence="4">
    <location>
        <position position="117"/>
    </location>
</feature>
<dbReference type="Gene3D" id="3.40.640.10">
    <property type="entry name" value="Type I PLP-dependent aspartate aminotransferase-like (Major domain)"/>
    <property type="match status" value="1"/>
</dbReference>
<dbReference type="GO" id="GO:0003961">
    <property type="term" value="F:O-acetylhomoserine aminocarboxypropyltransferase activity"/>
    <property type="evidence" value="ECO:0007669"/>
    <property type="project" value="TreeGrafter"/>
</dbReference>
<dbReference type="GO" id="GO:0004124">
    <property type="term" value="F:cysteine synthase activity"/>
    <property type="evidence" value="ECO:0007669"/>
    <property type="project" value="TreeGrafter"/>
</dbReference>
<protein>
    <recommendedName>
        <fullName evidence="5">Methionine gamma-lyase</fullName>
    </recommendedName>
</protein>
<sequence length="117" mass="13133">MKRLPIEYGFSSHAIHAGELTDDICQAHVAPIYQTSTFCFKDVEQGRRQFTGKEKGYIYSRWYNPTVEAIEEKVAALEGMELRQNFKKGDPDPEVAGLAFSSGMAAISTLLFTLLRP</sequence>
<evidence type="ECO:0000256" key="2">
    <source>
        <dbReference type="ARBA" id="ARBA00022679"/>
    </source>
</evidence>
<keyword evidence="2" id="KW-0808">Transferase</keyword>
<dbReference type="Pfam" id="PF01053">
    <property type="entry name" value="Cys_Met_Meta_PP"/>
    <property type="match status" value="1"/>
</dbReference>
<dbReference type="GO" id="GO:0071269">
    <property type="term" value="P:L-homocysteine biosynthetic process"/>
    <property type="evidence" value="ECO:0007669"/>
    <property type="project" value="TreeGrafter"/>
</dbReference>
<organism evidence="4">
    <name type="scientific">marine sediment metagenome</name>
    <dbReference type="NCBI Taxonomy" id="412755"/>
    <lineage>
        <taxon>unclassified sequences</taxon>
        <taxon>metagenomes</taxon>
        <taxon>ecological metagenomes</taxon>
    </lineage>
</organism>
<dbReference type="EMBL" id="BARS01011102">
    <property type="protein sequence ID" value="GAF99237.1"/>
    <property type="molecule type" value="Genomic_DNA"/>
</dbReference>
<dbReference type="GO" id="GO:0030170">
    <property type="term" value="F:pyridoxal phosphate binding"/>
    <property type="evidence" value="ECO:0007669"/>
    <property type="project" value="InterPro"/>
</dbReference>
<accession>X0UFQ4</accession>
<evidence type="ECO:0008006" key="5">
    <source>
        <dbReference type="Google" id="ProtNLM"/>
    </source>
</evidence>
<proteinExistence type="predicted"/>
<dbReference type="GO" id="GO:0006535">
    <property type="term" value="P:cysteine biosynthetic process from serine"/>
    <property type="evidence" value="ECO:0007669"/>
    <property type="project" value="TreeGrafter"/>
</dbReference>
<name>X0UFQ4_9ZZZZ</name>
<dbReference type="InterPro" id="IPR006235">
    <property type="entry name" value="OAc-hSer/O-AcSer_sulfhydrylase"/>
</dbReference>
<dbReference type="InterPro" id="IPR015421">
    <property type="entry name" value="PyrdxlP-dep_Trfase_major"/>
</dbReference>
<dbReference type="GO" id="GO:0019346">
    <property type="term" value="P:transsulfuration"/>
    <property type="evidence" value="ECO:0007669"/>
    <property type="project" value="InterPro"/>
</dbReference>
<dbReference type="SUPFAM" id="SSF53383">
    <property type="entry name" value="PLP-dependent transferases"/>
    <property type="match status" value="1"/>
</dbReference>
<dbReference type="InterPro" id="IPR015424">
    <property type="entry name" value="PyrdxlP-dep_Trfase"/>
</dbReference>
<keyword evidence="3" id="KW-0663">Pyridoxal phosphate</keyword>
<dbReference type="PANTHER" id="PTHR43797">
    <property type="entry name" value="HOMOCYSTEINE/CYSTEINE SYNTHASE"/>
    <property type="match status" value="1"/>
</dbReference>
<reference evidence="4" key="1">
    <citation type="journal article" date="2014" name="Front. Microbiol.">
        <title>High frequency of phylogenetically diverse reductive dehalogenase-homologous genes in deep subseafloor sedimentary metagenomes.</title>
        <authorList>
            <person name="Kawai M."/>
            <person name="Futagami T."/>
            <person name="Toyoda A."/>
            <person name="Takaki Y."/>
            <person name="Nishi S."/>
            <person name="Hori S."/>
            <person name="Arai W."/>
            <person name="Tsubouchi T."/>
            <person name="Morono Y."/>
            <person name="Uchiyama I."/>
            <person name="Ito T."/>
            <person name="Fujiyama A."/>
            <person name="Inagaki F."/>
            <person name="Takami H."/>
        </authorList>
    </citation>
    <scope>NUCLEOTIDE SEQUENCE</scope>
    <source>
        <strain evidence="4">Expedition CK06-06</strain>
    </source>
</reference>
<gene>
    <name evidence="4" type="ORF">S01H1_20320</name>
</gene>
<evidence type="ECO:0000256" key="1">
    <source>
        <dbReference type="ARBA" id="ARBA00001933"/>
    </source>
</evidence>
<comment type="cofactor">
    <cofactor evidence="1">
        <name>pyridoxal 5'-phosphate</name>
        <dbReference type="ChEBI" id="CHEBI:597326"/>
    </cofactor>
</comment>
<dbReference type="PANTHER" id="PTHR43797:SF2">
    <property type="entry name" value="HOMOCYSTEINE_CYSTEINE SYNTHASE"/>
    <property type="match status" value="1"/>
</dbReference>